<dbReference type="EMBL" id="CABVHQ010000058">
    <property type="protein sequence ID" value="VVO25728.1"/>
    <property type="molecule type" value="Genomic_DNA"/>
</dbReference>
<evidence type="ECO:0000313" key="2">
    <source>
        <dbReference type="EMBL" id="VVO25728.1"/>
    </source>
</evidence>
<dbReference type="AlphaFoldDB" id="A0A5E7EG51"/>
<proteinExistence type="predicted"/>
<name>A0A5E7EG51_PSEFL</name>
<dbReference type="Proteomes" id="UP000337909">
    <property type="component" value="Unassembled WGS sequence"/>
</dbReference>
<gene>
    <name evidence="2" type="ORF">PS691_04540</name>
</gene>
<protein>
    <submittedName>
        <fullName evidence="2">Uncharacterized protein</fullName>
    </submittedName>
</protein>
<sequence>MSNDFKPQSRPATTSQPLEDLGNPNDDGCVPGTAGQRLVWVSMPGTEPGFLTASSPATKEGFQLFRIRILLQRLHLRQSI</sequence>
<organism evidence="2 3">
    <name type="scientific">Pseudomonas fluorescens</name>
    <dbReference type="NCBI Taxonomy" id="294"/>
    <lineage>
        <taxon>Bacteria</taxon>
        <taxon>Pseudomonadati</taxon>
        <taxon>Pseudomonadota</taxon>
        <taxon>Gammaproteobacteria</taxon>
        <taxon>Pseudomonadales</taxon>
        <taxon>Pseudomonadaceae</taxon>
        <taxon>Pseudomonas</taxon>
    </lineage>
</organism>
<feature type="region of interest" description="Disordered" evidence="1">
    <location>
        <begin position="1"/>
        <end position="33"/>
    </location>
</feature>
<evidence type="ECO:0000256" key="1">
    <source>
        <dbReference type="SAM" id="MobiDB-lite"/>
    </source>
</evidence>
<evidence type="ECO:0000313" key="3">
    <source>
        <dbReference type="Proteomes" id="UP000337909"/>
    </source>
</evidence>
<feature type="compositionally biased region" description="Polar residues" evidence="1">
    <location>
        <begin position="1"/>
        <end position="17"/>
    </location>
</feature>
<reference evidence="2 3" key="1">
    <citation type="submission" date="2019-09" db="EMBL/GenBank/DDBJ databases">
        <authorList>
            <person name="Chandra G."/>
            <person name="Truman W A."/>
        </authorList>
    </citation>
    <scope>NUCLEOTIDE SEQUENCE [LARGE SCALE GENOMIC DNA]</scope>
    <source>
        <strain evidence="2">PS691</strain>
    </source>
</reference>
<accession>A0A5E7EG51</accession>